<gene>
    <name evidence="1" type="ORF">TSPGSL018_14642</name>
</gene>
<reference evidence="1" key="1">
    <citation type="submission" date="2014-05" db="EMBL/GenBank/DDBJ databases">
        <title>The transcriptome of the halophilic microalga Tetraselmis sp. GSL018 isolated from the Great Salt Lake, Utah.</title>
        <authorList>
            <person name="Jinkerson R.E."/>
            <person name="D'Adamo S."/>
            <person name="Posewitz M.C."/>
        </authorList>
    </citation>
    <scope>NUCLEOTIDE SEQUENCE</scope>
    <source>
        <strain evidence="1">GSL018</strain>
    </source>
</reference>
<name>A0A061QZC2_9CHLO</name>
<organism evidence="1">
    <name type="scientific">Tetraselmis sp. GSL018</name>
    <dbReference type="NCBI Taxonomy" id="582737"/>
    <lineage>
        <taxon>Eukaryota</taxon>
        <taxon>Viridiplantae</taxon>
        <taxon>Chlorophyta</taxon>
        <taxon>core chlorophytes</taxon>
        <taxon>Chlorodendrophyceae</taxon>
        <taxon>Chlorodendrales</taxon>
        <taxon>Chlorodendraceae</taxon>
        <taxon>Tetraselmis</taxon>
    </lineage>
</organism>
<dbReference type="AlphaFoldDB" id="A0A061QZC2"/>
<dbReference type="EMBL" id="GBEZ01020659">
    <property type="protein sequence ID" value="JAC66027.1"/>
    <property type="molecule type" value="Transcribed_RNA"/>
</dbReference>
<proteinExistence type="predicted"/>
<protein>
    <submittedName>
        <fullName evidence="1">Uncharacterized protein</fullName>
    </submittedName>
</protein>
<sequence>LLLSPKALYHLLNYAGKRTQLLSVWKRTIYAWLACFVFSRRNLEIWRASPFAAWL</sequence>
<accession>A0A061QZC2</accession>
<evidence type="ECO:0000313" key="1">
    <source>
        <dbReference type="EMBL" id="JAC66027.1"/>
    </source>
</evidence>
<feature type="non-terminal residue" evidence="1">
    <location>
        <position position="1"/>
    </location>
</feature>